<dbReference type="GO" id="GO:0046872">
    <property type="term" value="F:metal ion binding"/>
    <property type="evidence" value="ECO:0007669"/>
    <property type="project" value="UniProtKB-UniRule"/>
</dbReference>
<evidence type="ECO:0000313" key="11">
    <source>
        <dbReference type="Proteomes" id="UP000886812"/>
    </source>
</evidence>
<dbReference type="Proteomes" id="UP000886812">
    <property type="component" value="Unassembled WGS sequence"/>
</dbReference>
<feature type="binding site" evidence="9">
    <location>
        <position position="7"/>
    </location>
    <ligand>
        <name>Mg(2+)</name>
        <dbReference type="ChEBI" id="CHEBI:18420"/>
        <note>catalytic</note>
    </ligand>
</feature>
<protein>
    <recommendedName>
        <fullName evidence="9">CRISPR-associated endoribonuclease Cas2</fullName>
        <ecNumber evidence="9">3.1.-.-</ecNumber>
    </recommendedName>
</protein>
<evidence type="ECO:0000256" key="6">
    <source>
        <dbReference type="ARBA" id="ARBA00022801"/>
    </source>
</evidence>
<evidence type="ECO:0000256" key="5">
    <source>
        <dbReference type="ARBA" id="ARBA00022759"/>
    </source>
</evidence>
<dbReference type="GO" id="GO:0016787">
    <property type="term" value="F:hydrolase activity"/>
    <property type="evidence" value="ECO:0007669"/>
    <property type="project" value="UniProtKB-KW"/>
</dbReference>
<dbReference type="InterPro" id="IPR021127">
    <property type="entry name" value="CRISPR_associated_Cas2"/>
</dbReference>
<keyword evidence="5 9" id="KW-0255">Endonuclease</keyword>
<evidence type="ECO:0000313" key="10">
    <source>
        <dbReference type="EMBL" id="HIV04746.1"/>
    </source>
</evidence>
<dbReference type="HAMAP" id="MF_01471">
    <property type="entry name" value="Cas2"/>
    <property type="match status" value="1"/>
</dbReference>
<dbReference type="CDD" id="cd09725">
    <property type="entry name" value="Cas2_I_II_III"/>
    <property type="match status" value="1"/>
</dbReference>
<dbReference type="GO" id="GO:0043571">
    <property type="term" value="P:maintenance of CRISPR repeat elements"/>
    <property type="evidence" value="ECO:0007669"/>
    <property type="project" value="UniProtKB-UniRule"/>
</dbReference>
<evidence type="ECO:0000256" key="4">
    <source>
        <dbReference type="ARBA" id="ARBA00022723"/>
    </source>
</evidence>
<keyword evidence="8 9" id="KW-0051">Antiviral defense</keyword>
<reference evidence="10" key="1">
    <citation type="submission" date="2020-10" db="EMBL/GenBank/DDBJ databases">
        <authorList>
            <person name="Gilroy R."/>
        </authorList>
    </citation>
    <scope>NUCLEOTIDE SEQUENCE</scope>
    <source>
        <strain evidence="10">10669</strain>
    </source>
</reference>
<evidence type="ECO:0000256" key="9">
    <source>
        <dbReference type="HAMAP-Rule" id="MF_01471"/>
    </source>
</evidence>
<comment type="similarity">
    <text evidence="2 9">Belongs to the CRISPR-associated endoribonuclease Cas2 protein family.</text>
</comment>
<dbReference type="Pfam" id="PF09827">
    <property type="entry name" value="CRISPR_Cas2"/>
    <property type="match status" value="1"/>
</dbReference>
<comment type="caution">
    <text evidence="10">The sequence shown here is derived from an EMBL/GenBank/DDBJ whole genome shotgun (WGS) entry which is preliminary data.</text>
</comment>
<accession>A0A9D1NKY1</accession>
<dbReference type="EMBL" id="DVOG01000169">
    <property type="protein sequence ID" value="HIV04746.1"/>
    <property type="molecule type" value="Genomic_DNA"/>
</dbReference>
<sequence>MFLLAYDIHDTKLRTRFSKFLMRFGRRVQYSVFEIKNSPRILDNISVEIQTRFEPKFSQADSVLIFDIGDNDCVARFGYAKNEESDLLISS</sequence>
<keyword evidence="4 9" id="KW-0479">Metal-binding</keyword>
<keyword evidence="7 9" id="KW-0460">Magnesium</keyword>
<dbReference type="Gene3D" id="3.30.70.240">
    <property type="match status" value="1"/>
</dbReference>
<dbReference type="NCBIfam" id="TIGR01573">
    <property type="entry name" value="cas2"/>
    <property type="match status" value="1"/>
</dbReference>
<evidence type="ECO:0000256" key="2">
    <source>
        <dbReference type="ARBA" id="ARBA00009959"/>
    </source>
</evidence>
<evidence type="ECO:0000256" key="8">
    <source>
        <dbReference type="ARBA" id="ARBA00023118"/>
    </source>
</evidence>
<keyword evidence="3 9" id="KW-0540">Nuclease</keyword>
<dbReference type="AlphaFoldDB" id="A0A9D1NKY1"/>
<proteinExistence type="inferred from homology"/>
<dbReference type="GO" id="GO:0051607">
    <property type="term" value="P:defense response to virus"/>
    <property type="evidence" value="ECO:0007669"/>
    <property type="project" value="UniProtKB-UniRule"/>
</dbReference>
<evidence type="ECO:0000256" key="3">
    <source>
        <dbReference type="ARBA" id="ARBA00022722"/>
    </source>
</evidence>
<evidence type="ECO:0000256" key="1">
    <source>
        <dbReference type="ARBA" id="ARBA00001946"/>
    </source>
</evidence>
<dbReference type="PANTHER" id="PTHR34405">
    <property type="entry name" value="CRISPR-ASSOCIATED ENDORIBONUCLEASE CAS2"/>
    <property type="match status" value="1"/>
</dbReference>
<name>A0A9D1NKY1_9BACT</name>
<comment type="function">
    <text evidence="9">CRISPR (clustered regularly interspaced short palindromic repeat), is an adaptive immune system that provides protection against mobile genetic elements (viruses, transposable elements and conjugative plasmids). CRISPR clusters contain sequences complementary to antecedent mobile elements and target invading nucleic acids. CRISPR clusters are transcribed and processed into CRISPR RNA (crRNA). Functions as a ssRNA-specific endoribonuclease. Involved in the integration of spacer DNA into the CRISPR cassette.</text>
</comment>
<dbReference type="PANTHER" id="PTHR34405:SF3">
    <property type="entry name" value="CRISPR-ASSOCIATED ENDORIBONUCLEASE CAS2 3"/>
    <property type="match status" value="1"/>
</dbReference>
<comment type="cofactor">
    <cofactor evidence="1 9">
        <name>Mg(2+)</name>
        <dbReference type="ChEBI" id="CHEBI:18420"/>
    </cofactor>
</comment>
<organism evidence="10 11">
    <name type="scientific">Candidatus Spyradosoma merdigallinarum</name>
    <dbReference type="NCBI Taxonomy" id="2840950"/>
    <lineage>
        <taxon>Bacteria</taxon>
        <taxon>Pseudomonadati</taxon>
        <taxon>Verrucomicrobiota</taxon>
        <taxon>Opitutia</taxon>
        <taxon>Opitutia incertae sedis</taxon>
        <taxon>Candidatus Spyradosoma</taxon>
    </lineage>
</organism>
<dbReference type="EC" id="3.1.-.-" evidence="9"/>
<keyword evidence="6 9" id="KW-0378">Hydrolase</keyword>
<reference evidence="10" key="2">
    <citation type="journal article" date="2021" name="PeerJ">
        <title>Extensive microbial diversity within the chicken gut microbiome revealed by metagenomics and culture.</title>
        <authorList>
            <person name="Gilroy R."/>
            <person name="Ravi A."/>
            <person name="Getino M."/>
            <person name="Pursley I."/>
            <person name="Horton D.L."/>
            <person name="Alikhan N.F."/>
            <person name="Baker D."/>
            <person name="Gharbi K."/>
            <person name="Hall N."/>
            <person name="Watson M."/>
            <person name="Adriaenssens E.M."/>
            <person name="Foster-Nyarko E."/>
            <person name="Jarju S."/>
            <person name="Secka A."/>
            <person name="Antonio M."/>
            <person name="Oren A."/>
            <person name="Chaudhuri R.R."/>
            <person name="La Ragione R."/>
            <person name="Hildebrand F."/>
            <person name="Pallen M.J."/>
        </authorList>
    </citation>
    <scope>NUCLEOTIDE SEQUENCE</scope>
    <source>
        <strain evidence="10">10669</strain>
    </source>
</reference>
<evidence type="ECO:0000256" key="7">
    <source>
        <dbReference type="ARBA" id="ARBA00022842"/>
    </source>
</evidence>
<dbReference type="SUPFAM" id="SSF143430">
    <property type="entry name" value="TTP0101/SSO1404-like"/>
    <property type="match status" value="1"/>
</dbReference>
<gene>
    <name evidence="9 10" type="primary">cas2</name>
    <name evidence="10" type="ORF">IAC75_06345</name>
</gene>
<dbReference type="InterPro" id="IPR019199">
    <property type="entry name" value="Virulence_VapD/CRISPR_Cas2"/>
</dbReference>
<dbReference type="GO" id="GO:0004521">
    <property type="term" value="F:RNA endonuclease activity"/>
    <property type="evidence" value="ECO:0007669"/>
    <property type="project" value="InterPro"/>
</dbReference>
<comment type="subunit">
    <text evidence="9">Homodimer, forms a heterotetramer with a Cas1 homodimer.</text>
</comment>